<accession>A0A8S1YPD2</accession>
<dbReference type="EMBL" id="CAJJDP010000262">
    <property type="protein sequence ID" value="CAD8215451.1"/>
    <property type="molecule type" value="Genomic_DNA"/>
</dbReference>
<protein>
    <submittedName>
        <fullName evidence="1">Uncharacterized protein</fullName>
    </submittedName>
</protein>
<evidence type="ECO:0000313" key="2">
    <source>
        <dbReference type="Proteomes" id="UP000683925"/>
    </source>
</evidence>
<gene>
    <name evidence="1" type="ORF">POCTA_138.1.T2580004</name>
</gene>
<evidence type="ECO:0000313" key="1">
    <source>
        <dbReference type="EMBL" id="CAD8215451.1"/>
    </source>
</evidence>
<organism evidence="1 2">
    <name type="scientific">Paramecium octaurelia</name>
    <dbReference type="NCBI Taxonomy" id="43137"/>
    <lineage>
        <taxon>Eukaryota</taxon>
        <taxon>Sar</taxon>
        <taxon>Alveolata</taxon>
        <taxon>Ciliophora</taxon>
        <taxon>Intramacronucleata</taxon>
        <taxon>Oligohymenophorea</taxon>
        <taxon>Peniculida</taxon>
        <taxon>Parameciidae</taxon>
        <taxon>Paramecium</taxon>
    </lineage>
</organism>
<dbReference type="AlphaFoldDB" id="A0A8S1YPD2"/>
<comment type="caution">
    <text evidence="1">The sequence shown here is derived from an EMBL/GenBank/DDBJ whole genome shotgun (WGS) entry which is preliminary data.</text>
</comment>
<sequence length="90" mass="10867">MNLWKNAIFEGQEVRMYKKKMKNYDFNKQNYSSLDEYKGMRQNIGYQSGSNTFHLLVGIKGDLQKQSFENIRIRNTSQQTHEMQLKWIRI</sequence>
<keyword evidence="2" id="KW-1185">Reference proteome</keyword>
<name>A0A8S1YPD2_PAROT</name>
<proteinExistence type="predicted"/>
<reference evidence="1" key="1">
    <citation type="submission" date="2021-01" db="EMBL/GenBank/DDBJ databases">
        <authorList>
            <consortium name="Genoscope - CEA"/>
            <person name="William W."/>
        </authorList>
    </citation>
    <scope>NUCLEOTIDE SEQUENCE</scope>
</reference>
<dbReference type="Proteomes" id="UP000683925">
    <property type="component" value="Unassembled WGS sequence"/>
</dbReference>